<evidence type="ECO:0000313" key="2">
    <source>
        <dbReference type="EMBL" id="AQK40405.1"/>
    </source>
</evidence>
<accession>A0A1D6IWV6</accession>
<dbReference type="AlphaFoldDB" id="A0A1D6IWV6"/>
<sequence length="85" mass="9436">MAATQGQSSLGIEHRPCVHDNRRRRDKLGTAELQTQEQGRLRASGRGKMVLRIVGKEGEKLGEREMAGEAEQGLRRRSGAPEHMS</sequence>
<reference evidence="2" key="1">
    <citation type="submission" date="2015-12" db="EMBL/GenBank/DDBJ databases">
        <title>Update maize B73 reference genome by single molecule sequencing technologies.</title>
        <authorList>
            <consortium name="Maize Genome Sequencing Project"/>
            <person name="Ware D."/>
        </authorList>
    </citation>
    <scope>NUCLEOTIDE SEQUENCE</scope>
    <source>
        <tissue evidence="2">Seedling</tissue>
    </source>
</reference>
<dbReference type="InParanoid" id="A0A1D6IWV6"/>
<feature type="region of interest" description="Disordered" evidence="1">
    <location>
        <begin position="62"/>
        <end position="85"/>
    </location>
</feature>
<name>A0A1D6IWV6_MAIZE</name>
<proteinExistence type="predicted"/>
<dbReference type="EMBL" id="CM000786">
    <property type="protein sequence ID" value="AQK40405.1"/>
    <property type="molecule type" value="Genomic_DNA"/>
</dbReference>
<organism evidence="2">
    <name type="scientific">Zea mays</name>
    <name type="common">Maize</name>
    <dbReference type="NCBI Taxonomy" id="4577"/>
    <lineage>
        <taxon>Eukaryota</taxon>
        <taxon>Viridiplantae</taxon>
        <taxon>Streptophyta</taxon>
        <taxon>Embryophyta</taxon>
        <taxon>Tracheophyta</taxon>
        <taxon>Spermatophyta</taxon>
        <taxon>Magnoliopsida</taxon>
        <taxon>Liliopsida</taxon>
        <taxon>Poales</taxon>
        <taxon>Poaceae</taxon>
        <taxon>PACMAD clade</taxon>
        <taxon>Panicoideae</taxon>
        <taxon>Andropogonodae</taxon>
        <taxon>Andropogoneae</taxon>
        <taxon>Tripsacinae</taxon>
        <taxon>Zea</taxon>
    </lineage>
</organism>
<feature type="compositionally biased region" description="Polar residues" evidence="1">
    <location>
        <begin position="1"/>
        <end position="10"/>
    </location>
</feature>
<gene>
    <name evidence="2" type="ORF">ZEAMMB73_Zm00001d023928</name>
</gene>
<evidence type="ECO:0000256" key="1">
    <source>
        <dbReference type="SAM" id="MobiDB-lite"/>
    </source>
</evidence>
<feature type="region of interest" description="Disordered" evidence="1">
    <location>
        <begin position="1"/>
        <end position="41"/>
    </location>
</feature>
<protein>
    <submittedName>
        <fullName evidence="2">Uncharacterized protein</fullName>
    </submittedName>
</protein>